<protein>
    <submittedName>
        <fullName evidence="1">Uncharacterized protein</fullName>
    </submittedName>
</protein>
<reference evidence="1 2" key="1">
    <citation type="submission" date="2019-11" db="EMBL/GenBank/DDBJ databases">
        <title>Whole Genome Sequencing and Comparative Genomic Analyses of Lysinibacillus pakistanensis LZH-9, a Halotolerant Strain with Excellent COD Removal Capability.</title>
        <authorList>
            <person name="Zhou H."/>
        </authorList>
    </citation>
    <scope>NUCLEOTIDE SEQUENCE [LARGE SCALE GENOMIC DNA]</scope>
    <source>
        <strain evidence="1 2">LZH-9</strain>
    </source>
</reference>
<name>A0ABX6DAI1_9BACI</name>
<dbReference type="RefSeq" id="WP_369595743.1">
    <property type="nucleotide sequence ID" value="NZ_CP045835.1"/>
</dbReference>
<keyword evidence="2" id="KW-1185">Reference proteome</keyword>
<sequence>MEKWELDALNFEVKAIETFLSIKFEGETVEDKKTFVSAHKDKRTEVTRELLRQSYEEQVRNQA</sequence>
<gene>
    <name evidence="1" type="ORF">GDS87_11780</name>
</gene>
<evidence type="ECO:0000313" key="2">
    <source>
        <dbReference type="Proteomes" id="UP000373269"/>
    </source>
</evidence>
<dbReference type="Proteomes" id="UP000373269">
    <property type="component" value="Chromosome"/>
</dbReference>
<proteinExistence type="predicted"/>
<dbReference type="EMBL" id="CP045835">
    <property type="protein sequence ID" value="QGG51587.1"/>
    <property type="molecule type" value="Genomic_DNA"/>
</dbReference>
<organism evidence="1 2">
    <name type="scientific">Lysinibacillus pakistanensis</name>
    <dbReference type="NCBI Taxonomy" id="759811"/>
    <lineage>
        <taxon>Bacteria</taxon>
        <taxon>Bacillati</taxon>
        <taxon>Bacillota</taxon>
        <taxon>Bacilli</taxon>
        <taxon>Bacillales</taxon>
        <taxon>Bacillaceae</taxon>
        <taxon>Lysinibacillus</taxon>
    </lineage>
</organism>
<accession>A0ABX6DAI1</accession>
<evidence type="ECO:0000313" key="1">
    <source>
        <dbReference type="EMBL" id="QGG51587.1"/>
    </source>
</evidence>